<reference evidence="3" key="1">
    <citation type="submission" date="2015-05" db="EMBL/GenBank/DDBJ databases">
        <authorList>
            <person name="Rodrigo-Torres Lidia"/>
            <person name="Arahal R.David."/>
        </authorList>
    </citation>
    <scope>NUCLEOTIDE SEQUENCE [LARGE SCALE GENOMIC DNA]</scope>
    <source>
        <strain evidence="3">CECT 7321</strain>
    </source>
</reference>
<name>A0A0H5DH93_9RHOB</name>
<gene>
    <name evidence="2" type="ORF">NIT7321_01688</name>
</gene>
<dbReference type="Proteomes" id="UP000043764">
    <property type="component" value="Unassembled WGS sequence"/>
</dbReference>
<dbReference type="EMBL" id="CVRL01000017">
    <property type="protein sequence ID" value="CRL10840.1"/>
    <property type="molecule type" value="Genomic_DNA"/>
</dbReference>
<feature type="compositionally biased region" description="Low complexity" evidence="1">
    <location>
        <begin position="11"/>
        <end position="26"/>
    </location>
</feature>
<evidence type="ECO:0000313" key="3">
    <source>
        <dbReference type="Proteomes" id="UP000043764"/>
    </source>
</evidence>
<organism evidence="2 3">
    <name type="scientific">Phaeobacter italicus</name>
    <dbReference type="NCBI Taxonomy" id="481446"/>
    <lineage>
        <taxon>Bacteria</taxon>
        <taxon>Pseudomonadati</taxon>
        <taxon>Pseudomonadota</taxon>
        <taxon>Alphaproteobacteria</taxon>
        <taxon>Rhodobacterales</taxon>
        <taxon>Roseobacteraceae</taxon>
        <taxon>Phaeobacter</taxon>
    </lineage>
</organism>
<evidence type="ECO:0000313" key="2">
    <source>
        <dbReference type="EMBL" id="CRL10840.1"/>
    </source>
</evidence>
<feature type="compositionally biased region" description="Polar residues" evidence="1">
    <location>
        <begin position="1"/>
        <end position="10"/>
    </location>
</feature>
<dbReference type="RefSeq" id="WP_243445093.1">
    <property type="nucleotide sequence ID" value="NZ_CVRL01000017.1"/>
</dbReference>
<feature type="region of interest" description="Disordered" evidence="1">
    <location>
        <begin position="1"/>
        <end position="37"/>
    </location>
</feature>
<protein>
    <submittedName>
        <fullName evidence="2">Uncharacterized protein</fullName>
    </submittedName>
</protein>
<proteinExistence type="predicted"/>
<evidence type="ECO:0000256" key="1">
    <source>
        <dbReference type="SAM" id="MobiDB-lite"/>
    </source>
</evidence>
<accession>A0A0H5DH93</accession>
<keyword evidence="3" id="KW-1185">Reference proteome</keyword>
<dbReference type="STRING" id="481446.NIT7645_01532"/>
<sequence>MTTYHSNTGQRPASRSAAPAHRSGAPNMRPEHRLAKTSGLLMSLHDSIERLRQEAEAMLYRLQCNSDEEALSTPRIAKLESLIRDSQKVEKTLVEQSHDHQAAAGLDLDAARDEIESRLSRLGASFSAAGLSERAERP</sequence>
<dbReference type="AlphaFoldDB" id="A0A0H5DH93"/>